<organism evidence="1 2">
    <name type="scientific">Phyllotreta striolata</name>
    <name type="common">Striped flea beetle</name>
    <name type="synonym">Crioceris striolata</name>
    <dbReference type="NCBI Taxonomy" id="444603"/>
    <lineage>
        <taxon>Eukaryota</taxon>
        <taxon>Metazoa</taxon>
        <taxon>Ecdysozoa</taxon>
        <taxon>Arthropoda</taxon>
        <taxon>Hexapoda</taxon>
        <taxon>Insecta</taxon>
        <taxon>Pterygota</taxon>
        <taxon>Neoptera</taxon>
        <taxon>Endopterygota</taxon>
        <taxon>Coleoptera</taxon>
        <taxon>Polyphaga</taxon>
        <taxon>Cucujiformia</taxon>
        <taxon>Chrysomeloidea</taxon>
        <taxon>Chrysomelidae</taxon>
        <taxon>Galerucinae</taxon>
        <taxon>Alticini</taxon>
        <taxon>Phyllotreta</taxon>
    </lineage>
</organism>
<evidence type="ECO:0000313" key="2">
    <source>
        <dbReference type="Proteomes" id="UP001153712"/>
    </source>
</evidence>
<dbReference type="GO" id="GO:0006405">
    <property type="term" value="P:RNA export from nucleus"/>
    <property type="evidence" value="ECO:0007669"/>
    <property type="project" value="TreeGrafter"/>
</dbReference>
<gene>
    <name evidence="1" type="ORF">PHYEVI_LOCUS1887</name>
</gene>
<dbReference type="EMBL" id="OU900103">
    <property type="protein sequence ID" value="CAH1158685.1"/>
    <property type="molecule type" value="Genomic_DNA"/>
</dbReference>
<dbReference type="PANTHER" id="PTHR31431:SF1">
    <property type="entry name" value="NUCLEOPORIN NUP188"/>
    <property type="match status" value="1"/>
</dbReference>
<dbReference type="GO" id="GO:0017056">
    <property type="term" value="F:structural constituent of nuclear pore"/>
    <property type="evidence" value="ECO:0007669"/>
    <property type="project" value="InterPro"/>
</dbReference>
<dbReference type="InterPro" id="IPR044840">
    <property type="entry name" value="Nup188"/>
</dbReference>
<proteinExistence type="predicted"/>
<reference evidence="1" key="1">
    <citation type="submission" date="2022-01" db="EMBL/GenBank/DDBJ databases">
        <authorList>
            <person name="King R."/>
        </authorList>
    </citation>
    <scope>NUCLEOTIDE SEQUENCE</scope>
</reference>
<name>A0A9P0DMY0_PHYSR</name>
<dbReference type="GO" id="GO:0044611">
    <property type="term" value="C:nuclear pore inner ring"/>
    <property type="evidence" value="ECO:0007669"/>
    <property type="project" value="TreeGrafter"/>
</dbReference>
<dbReference type="Proteomes" id="UP001153712">
    <property type="component" value="Chromosome 10"/>
</dbReference>
<dbReference type="GO" id="GO:0006606">
    <property type="term" value="P:protein import into nucleus"/>
    <property type="evidence" value="ECO:0007669"/>
    <property type="project" value="TreeGrafter"/>
</dbReference>
<keyword evidence="2" id="KW-1185">Reference proteome</keyword>
<accession>A0A9P0DMY0</accession>
<sequence length="1707" mass="199889">MDTLPVWKRIYPVIASSNPHVTTDVVEDVLNICKQHLTDVFLQYKPYSKESFNKWKEELGVKQITSDDEMCNFIHNLSKKLNLDSKVAWIVICNFLMYEYYGKVDELKTLIKFNSKLEYLTENIWYFYSADRMFLLKTLRHILEGCDSADHKYDEKIKSYLQNINSTLLWKNLLTVFSNLIHEISDINVRNIPRKLFVEWIHRNNREQVEVILLLTHTLNLPQYKLTGLELEQVFTLFMKHGFTGLHLSSESLSISRKEDLEEIKYAEIALILTIIHKYWNSTERLKVVMLPQTIERNLELLQIQNDNSIILFAWTLFKAYYNDNAQECNMDNCNMIIEKVLEKKMFMSLYGLLIHKMFTGSKVGAILVDAVHTLVVEFSKNCADFGYFHEQPGVTKITAELLKQKGLIVLDNLGPIFQLSMEAFPFVFEPFLEMCKSLLIIPEKYDNVVKLLKSIPGFLAEIPWSDCRSRFTLSRPQKLFIDSDLFIVPAGTTVERYLYQGQEYARFIYPFSFFLLMEQFTKSFSTITFEIGPDWYCYKNLTKLVHIGFKFINHLLKHYKGDYRHDSELRTLVERLEIVPVQFCQGPVKNFDFIKLYFEVNCTLITYDLLDYMEAFPPIQRKAFMPNVVVYNKDNRNGLYSQLHNKSLLYQSLKDEEGKESHSLLLQYLELIYFMVKKNAYHYEVQLPGVWYIINCTLPLYQQWHYEDPSEKIQISKYCFSIMVEILNRHLSNVTDASVVIFEMVLDSFMFDDITLSSYMSVLSKDKFYLQNLMEQESNWSSGANLEILDCLRLQLVLLILLFKHKAKIVNKKNNLDDNVGFFAKAVTPYIINPYSLALRKLSCRFLELLAKDQNIPLMALLGLDYDQVQRLYLDRLRDSTEDDDLKVHILDLIGTCVIYQHGMTAAFFNVTRSRKWYSDNKEKTIEIDTVSDFMVDYLHNVKRSPEFLRSPLQIGILHVMANLWSSQKKHLISDVVSLKEFWPLLSNPLYREFDQLPKIYAFIFQIYSIQLAQLDDDPQFLLSIEKFVTDAQQIQSWIDYVLLTFKTKSTNVEDIEDRKFLLKSWMEFIIMLERCGKLKKFTEDNKFRFISMTLEGLQLPFVNTYCIKNWTDFLLLQLSYWKLPNKDKENSFDMTQKTIKTVKILKLYYNDLEHSTRLSVLTIVQQLLDGLQDHFKLYCNDLLEILEYFGPMLEYEYLILEENSWTSTSEFDVVVREQLLPWMVCVKIVNGLFEYKNLDDISLWFSYRNIIHKYMNSACQLVKDSKTLPLVKMVLYGLGLYASSSLAFDFLNVNINTFFVKMEPFVSRLLQGQNNKISPLQLEEMWVTCSLLIKFETAYFQSLQHLALNSFYNFLTLNEQIFLHVFNVLETSVALKALDLVQNALVLIDSVLMKWRVEWYRKSNATYNFVLNGVKKIVNACLYAILRPKNIAVYQLDEANRLNQLEKFPVELMVAIMNRLVTVTGLGFSILYRTNPNLVDILDVPAHDVTEITIENDFGVPKFELPISSKLTYGMLLCLSHFLCKTMDALALNTGRAAAAEAPRPPPEDAFPRLFGMVEHQDFSDNPPTQKLSAFLRYAMYEYSGLADPWIQRLDFGLVRFSLEALMVFLAQQIFLAVRTAGPENVAYFRRNLSSELQFFYEHVKKITSVLVGSERLSPACKAETDILRKYLVHFKETKNLDEVVDKNFCIVISYWFVHLCKLRA</sequence>
<dbReference type="PANTHER" id="PTHR31431">
    <property type="entry name" value="NUCLEOPORIN NUP188 HOMOLOG"/>
    <property type="match status" value="1"/>
</dbReference>
<dbReference type="OrthoDB" id="102511at2759"/>
<protein>
    <submittedName>
        <fullName evidence="1">Uncharacterized protein</fullName>
    </submittedName>
</protein>
<evidence type="ECO:0000313" key="1">
    <source>
        <dbReference type="EMBL" id="CAH1158685.1"/>
    </source>
</evidence>